<evidence type="ECO:0000313" key="2">
    <source>
        <dbReference type="Proteomes" id="UP000789860"/>
    </source>
</evidence>
<feature type="non-terminal residue" evidence="1">
    <location>
        <position position="111"/>
    </location>
</feature>
<keyword evidence="2" id="KW-1185">Reference proteome</keyword>
<protein>
    <submittedName>
        <fullName evidence="1">10829_t:CDS:1</fullName>
    </submittedName>
</protein>
<dbReference type="EMBL" id="CAJVPM010046892">
    <property type="protein sequence ID" value="CAG8719681.1"/>
    <property type="molecule type" value="Genomic_DNA"/>
</dbReference>
<organism evidence="1 2">
    <name type="scientific">Scutellospora calospora</name>
    <dbReference type="NCBI Taxonomy" id="85575"/>
    <lineage>
        <taxon>Eukaryota</taxon>
        <taxon>Fungi</taxon>
        <taxon>Fungi incertae sedis</taxon>
        <taxon>Mucoromycota</taxon>
        <taxon>Glomeromycotina</taxon>
        <taxon>Glomeromycetes</taxon>
        <taxon>Diversisporales</taxon>
        <taxon>Gigasporaceae</taxon>
        <taxon>Scutellospora</taxon>
    </lineage>
</organism>
<sequence>AEIWSYPQNQKGIIPNRRRSTSTVIDNKKGVIYIFGGRVQVDTGSPTFICYNDLYTFDTVLLSWNKINANNAPLPQSHAAPVLLPSGKILYIGGVSQTIPGNDADLIDMTN</sequence>
<proteinExistence type="predicted"/>
<name>A0ACA9PVP3_9GLOM</name>
<dbReference type="Proteomes" id="UP000789860">
    <property type="component" value="Unassembled WGS sequence"/>
</dbReference>
<comment type="caution">
    <text evidence="1">The sequence shown here is derived from an EMBL/GenBank/DDBJ whole genome shotgun (WGS) entry which is preliminary data.</text>
</comment>
<feature type="non-terminal residue" evidence="1">
    <location>
        <position position="1"/>
    </location>
</feature>
<accession>A0ACA9PVP3</accession>
<evidence type="ECO:0000313" key="1">
    <source>
        <dbReference type="EMBL" id="CAG8719681.1"/>
    </source>
</evidence>
<gene>
    <name evidence="1" type="ORF">SCALOS_LOCUS11206</name>
</gene>
<reference evidence="1" key="1">
    <citation type="submission" date="2021-06" db="EMBL/GenBank/DDBJ databases">
        <authorList>
            <person name="Kallberg Y."/>
            <person name="Tangrot J."/>
            <person name="Rosling A."/>
        </authorList>
    </citation>
    <scope>NUCLEOTIDE SEQUENCE</scope>
    <source>
        <strain evidence="1">AU212A</strain>
    </source>
</reference>